<dbReference type="GO" id="GO:0007165">
    <property type="term" value="P:signal transduction"/>
    <property type="evidence" value="ECO:0007669"/>
    <property type="project" value="InterPro"/>
</dbReference>
<dbReference type="GO" id="GO:0042981">
    <property type="term" value="P:regulation of apoptotic process"/>
    <property type="evidence" value="ECO:0007669"/>
    <property type="project" value="InterPro"/>
</dbReference>
<evidence type="ECO:0000256" key="1">
    <source>
        <dbReference type="ARBA" id="ARBA00022499"/>
    </source>
</evidence>
<dbReference type="SUPFAM" id="SSF49599">
    <property type="entry name" value="TRAF domain-like"/>
    <property type="match status" value="3"/>
</dbReference>
<dbReference type="AlphaFoldDB" id="A0A7M5WZ06"/>
<evidence type="ECO:0000256" key="4">
    <source>
        <dbReference type="ARBA" id="ARBA00023054"/>
    </source>
</evidence>
<reference evidence="6" key="1">
    <citation type="submission" date="2021-01" db="UniProtKB">
        <authorList>
            <consortium name="EnsemblMetazoa"/>
        </authorList>
    </citation>
    <scope>IDENTIFICATION</scope>
</reference>
<keyword evidence="3" id="KW-0832">Ubl conjugation</keyword>
<dbReference type="GO" id="GO:0006915">
    <property type="term" value="P:apoptotic process"/>
    <property type="evidence" value="ECO:0007669"/>
    <property type="project" value="UniProtKB-KW"/>
</dbReference>
<evidence type="ECO:0000313" key="6">
    <source>
        <dbReference type="EnsemblMetazoa" id="CLYHEMP015025.1"/>
    </source>
</evidence>
<dbReference type="GeneID" id="136801353"/>
<dbReference type="GO" id="GO:0009898">
    <property type="term" value="C:cytoplasmic side of plasma membrane"/>
    <property type="evidence" value="ECO:0007669"/>
    <property type="project" value="TreeGrafter"/>
</dbReference>
<dbReference type="FunFam" id="2.60.210.10:FF:000001">
    <property type="entry name" value="TNF receptor-associated factor"/>
    <property type="match status" value="1"/>
</dbReference>
<dbReference type="Gene3D" id="3.30.40.10">
    <property type="entry name" value="Zinc/RING finger domain, C3HC4 (zinc finger)"/>
    <property type="match status" value="2"/>
</dbReference>
<feature type="domain" description="MATH" evidence="5">
    <location>
        <begin position="305"/>
        <end position="452"/>
    </location>
</feature>
<dbReference type="Pfam" id="PF21355">
    <property type="entry name" value="TRAF-mep_MATH"/>
    <property type="match status" value="1"/>
</dbReference>
<dbReference type="PROSITE" id="PS50144">
    <property type="entry name" value="MATH"/>
    <property type="match status" value="1"/>
</dbReference>
<dbReference type="SUPFAM" id="SSF57850">
    <property type="entry name" value="RING/U-box"/>
    <property type="match status" value="1"/>
</dbReference>
<dbReference type="InterPro" id="IPR049342">
    <property type="entry name" value="TRAF1-6_MATH_dom"/>
</dbReference>
<dbReference type="GO" id="GO:0008270">
    <property type="term" value="F:zinc ion binding"/>
    <property type="evidence" value="ECO:0007669"/>
    <property type="project" value="InterPro"/>
</dbReference>
<dbReference type="GO" id="GO:0043122">
    <property type="term" value="P:regulation of canonical NF-kappaB signal transduction"/>
    <property type="evidence" value="ECO:0007669"/>
    <property type="project" value="TreeGrafter"/>
</dbReference>
<keyword evidence="2" id="KW-0053">Apoptosis</keyword>
<dbReference type="OrthoDB" id="5945181at2759"/>
<dbReference type="SMART" id="SM00061">
    <property type="entry name" value="MATH"/>
    <property type="match status" value="1"/>
</dbReference>
<dbReference type="PANTHER" id="PTHR10131">
    <property type="entry name" value="TNF RECEPTOR ASSOCIATED FACTOR"/>
    <property type="match status" value="1"/>
</dbReference>
<dbReference type="InterPro" id="IPR012227">
    <property type="entry name" value="TNF_rcpt-assoc_TRAF_met"/>
</dbReference>
<dbReference type="InterPro" id="IPR002083">
    <property type="entry name" value="MATH/TRAF_dom"/>
</dbReference>
<evidence type="ECO:0000256" key="2">
    <source>
        <dbReference type="ARBA" id="ARBA00022703"/>
    </source>
</evidence>
<keyword evidence="1" id="KW-1017">Isopeptide bond</keyword>
<dbReference type="GO" id="GO:0005164">
    <property type="term" value="F:tumor necrosis factor receptor binding"/>
    <property type="evidence" value="ECO:0007669"/>
    <property type="project" value="TreeGrafter"/>
</dbReference>
<name>A0A7M5WZ06_9CNID</name>
<dbReference type="RefSeq" id="XP_066914093.1">
    <property type="nucleotide sequence ID" value="XM_067057992.1"/>
</dbReference>
<sequence>MDSQEEGYNVNLVNGLPPRLQCPLCQKLMRKPLQTPRGEVACSACYKKHKGDSNICPIDHEVIELDGTYPDRAKQRDIFMLACFCPNAKFGCGWQGSVRLLEDHNAVCQFGPTECVFCSKKFPPSEMEQHQKQCVLAMSNMACPFAHAGCQFKVSEFESVDEHITRNALLHAKMFSEHYKANETKHQQEKTDMVNQIKGLQLELHSTKEKFTQTTRQMQQEFENKIEEFQKVLQVKLSEVEAIKARGPSGGDGTVMSAEMSSGIHKEIKKTRDDVTQMNKTVSNITHNLADVDLRHQLHENTTFDGHMIWKIDNFETRYQQAVIGKTTALHSAPSFTSRYGYKFCARLYLNGDGMGKGTHVSLFFVLMKSEFDTLLEWPFNKKVTFTLINQENQERNVVETFNADVNSSSFKKPTKHMNIASGCPYFVSQEKLKKPNSGFIKDGCFFLEIKLK</sequence>
<keyword evidence="4" id="KW-0175">Coiled coil</keyword>
<organism evidence="6 7">
    <name type="scientific">Clytia hemisphaerica</name>
    <dbReference type="NCBI Taxonomy" id="252671"/>
    <lineage>
        <taxon>Eukaryota</taxon>
        <taxon>Metazoa</taxon>
        <taxon>Cnidaria</taxon>
        <taxon>Hydrozoa</taxon>
        <taxon>Hydroidolina</taxon>
        <taxon>Leptothecata</taxon>
        <taxon>Obeliida</taxon>
        <taxon>Clytiidae</taxon>
        <taxon>Clytia</taxon>
    </lineage>
</organism>
<dbReference type="Proteomes" id="UP000594262">
    <property type="component" value="Unplaced"/>
</dbReference>
<dbReference type="InterPro" id="IPR013083">
    <property type="entry name" value="Znf_RING/FYVE/PHD"/>
</dbReference>
<keyword evidence="7" id="KW-1185">Reference proteome</keyword>
<dbReference type="PANTHER" id="PTHR10131:SF138">
    <property type="entry name" value="RE66324P"/>
    <property type="match status" value="1"/>
</dbReference>
<dbReference type="EnsemblMetazoa" id="CLYHEMT015025.1">
    <property type="protein sequence ID" value="CLYHEMP015025.1"/>
    <property type="gene ID" value="CLYHEMG015025"/>
</dbReference>
<dbReference type="InterPro" id="IPR008974">
    <property type="entry name" value="TRAF-like"/>
</dbReference>
<evidence type="ECO:0000313" key="7">
    <source>
        <dbReference type="Proteomes" id="UP000594262"/>
    </source>
</evidence>
<dbReference type="PIRSF" id="PIRSF015614">
    <property type="entry name" value="TRAF"/>
    <property type="match status" value="1"/>
</dbReference>
<protein>
    <recommendedName>
        <fullName evidence="5">MATH domain-containing protein</fullName>
    </recommendedName>
</protein>
<accession>A0A7M5WZ06</accession>
<evidence type="ECO:0000256" key="3">
    <source>
        <dbReference type="ARBA" id="ARBA00022843"/>
    </source>
</evidence>
<proteinExistence type="predicted"/>
<dbReference type="Gene3D" id="2.60.210.10">
    <property type="entry name" value="Apoptosis, Tumor Necrosis Factor Receptor Associated Protein 2, Chain A"/>
    <property type="match status" value="1"/>
</dbReference>
<evidence type="ECO:0000259" key="5">
    <source>
        <dbReference type="PROSITE" id="PS50144"/>
    </source>
</evidence>